<evidence type="ECO:0000256" key="1">
    <source>
        <dbReference type="ARBA" id="ARBA00007074"/>
    </source>
</evidence>
<keyword evidence="10" id="KW-1185">Reference proteome</keyword>
<feature type="coiled-coil region" evidence="5">
    <location>
        <begin position="57"/>
        <end position="126"/>
    </location>
</feature>
<evidence type="ECO:0000256" key="5">
    <source>
        <dbReference type="SAM" id="Coils"/>
    </source>
</evidence>
<dbReference type="SUPFAM" id="SSF54001">
    <property type="entry name" value="Cysteine proteinases"/>
    <property type="match status" value="1"/>
</dbReference>
<evidence type="ECO:0000313" key="9">
    <source>
        <dbReference type="EMBL" id="GCD97240.1"/>
    </source>
</evidence>
<sequence length="453" mass="48665">MPRRSFFRTAVPAGLAAVLVLTLTPGALADDPGGAGYPDADQVRRAHDAVAGKVDDIDRIEAELDREADDLARLDIRADAAVEEYNGAVVLRRQARDRAADADVYLRTADARLSRARDELGRLAAQTYRMGGGAGLGAFRAMLGADSPGDLVSRMESLRRISQDGDDTLRRGIAAVHDAAVAKTDAEHGAEAAARATEAVRAAKDRVEAELAAQRSRVHEITARHTALLAESATLRRTSIDLETRRRDGRAAEAQRRAEEEARARAEADADREQARREKEEADRRAEQARPADAAGEQAAARPAKPDTTAKPAERVDPAAASRPDRSGGRAAAGPAAAIAYAKAQLGKPYVWGGEGPSGFDCSGLVMQAWRRAGVRMAHFAATQYFESTPVSYRNLRPGDLVFWTETKSASDIHHVAMYLGGGRMIHAPRTGDVVKIGNLFSMGTPDYYARPS</sequence>
<dbReference type="InterPro" id="IPR038765">
    <property type="entry name" value="Papain-like_cys_pep_sf"/>
</dbReference>
<comment type="similarity">
    <text evidence="1">Belongs to the peptidase C40 family.</text>
</comment>
<name>A0A401YRK5_9ACTN</name>
<reference evidence="9 10" key="1">
    <citation type="submission" date="2018-12" db="EMBL/GenBank/DDBJ databases">
        <title>Draft genome sequence of Embleya hyalina NBRC 13850T.</title>
        <authorList>
            <person name="Komaki H."/>
            <person name="Hosoyama A."/>
            <person name="Kimura A."/>
            <person name="Ichikawa N."/>
            <person name="Tamura T."/>
        </authorList>
    </citation>
    <scope>NUCLEOTIDE SEQUENCE [LARGE SCALE GENOMIC DNA]</scope>
    <source>
        <strain evidence="9 10">NBRC 13850</strain>
    </source>
</reference>
<dbReference type="OrthoDB" id="5177647at2"/>
<dbReference type="AlphaFoldDB" id="A0A401YRK5"/>
<dbReference type="EMBL" id="BIFH01000023">
    <property type="protein sequence ID" value="GCD97240.1"/>
    <property type="molecule type" value="Genomic_DNA"/>
</dbReference>
<protein>
    <submittedName>
        <fullName evidence="9">Glycoside hydrolase</fullName>
    </submittedName>
</protein>
<comment type="caution">
    <text evidence="9">The sequence shown here is derived from an EMBL/GenBank/DDBJ whole genome shotgun (WGS) entry which is preliminary data.</text>
</comment>
<keyword evidence="4" id="KW-0788">Thiol protease</keyword>
<keyword evidence="5" id="KW-0175">Coiled coil</keyword>
<evidence type="ECO:0000256" key="4">
    <source>
        <dbReference type="ARBA" id="ARBA00022807"/>
    </source>
</evidence>
<dbReference type="Gene3D" id="3.90.1720.10">
    <property type="entry name" value="endopeptidase domain like (from Nostoc punctiforme)"/>
    <property type="match status" value="1"/>
</dbReference>
<evidence type="ECO:0000256" key="6">
    <source>
        <dbReference type="SAM" id="MobiDB-lite"/>
    </source>
</evidence>
<feature type="region of interest" description="Disordered" evidence="6">
    <location>
        <begin position="246"/>
        <end position="331"/>
    </location>
</feature>
<feature type="chain" id="PRO_5019291284" evidence="7">
    <location>
        <begin position="30"/>
        <end position="453"/>
    </location>
</feature>
<feature type="compositionally biased region" description="Basic and acidic residues" evidence="6">
    <location>
        <begin position="246"/>
        <end position="290"/>
    </location>
</feature>
<feature type="domain" description="NlpC/P60" evidence="8">
    <location>
        <begin position="332"/>
        <end position="453"/>
    </location>
</feature>
<evidence type="ECO:0000259" key="8">
    <source>
        <dbReference type="PROSITE" id="PS51935"/>
    </source>
</evidence>
<dbReference type="RefSeq" id="WP_126639230.1">
    <property type="nucleotide sequence ID" value="NZ_BIFH01000023.1"/>
</dbReference>
<dbReference type="PANTHER" id="PTHR47359">
    <property type="entry name" value="PEPTIDOGLYCAN DL-ENDOPEPTIDASE CWLO"/>
    <property type="match status" value="1"/>
</dbReference>
<dbReference type="PANTHER" id="PTHR47359:SF3">
    <property type="entry name" value="NLP_P60 DOMAIN-CONTAINING PROTEIN-RELATED"/>
    <property type="match status" value="1"/>
</dbReference>
<dbReference type="GO" id="GO:0006508">
    <property type="term" value="P:proteolysis"/>
    <property type="evidence" value="ECO:0007669"/>
    <property type="project" value="UniProtKB-KW"/>
</dbReference>
<gene>
    <name evidence="9" type="ORF">EHYA_04932</name>
</gene>
<dbReference type="InterPro" id="IPR000064">
    <property type="entry name" value="NLP_P60_dom"/>
</dbReference>
<evidence type="ECO:0000313" key="10">
    <source>
        <dbReference type="Proteomes" id="UP000286931"/>
    </source>
</evidence>
<keyword evidence="2" id="KW-0645">Protease</keyword>
<feature type="compositionally biased region" description="Basic and acidic residues" evidence="6">
    <location>
        <begin position="312"/>
        <end position="328"/>
    </location>
</feature>
<dbReference type="Pfam" id="PF00877">
    <property type="entry name" value="NLPC_P60"/>
    <property type="match status" value="1"/>
</dbReference>
<proteinExistence type="inferred from homology"/>
<dbReference type="InterPro" id="IPR051794">
    <property type="entry name" value="PG_Endopeptidase_C40"/>
</dbReference>
<evidence type="ECO:0000256" key="3">
    <source>
        <dbReference type="ARBA" id="ARBA00022801"/>
    </source>
</evidence>
<feature type="signal peptide" evidence="7">
    <location>
        <begin position="1"/>
        <end position="29"/>
    </location>
</feature>
<dbReference type="Proteomes" id="UP000286931">
    <property type="component" value="Unassembled WGS sequence"/>
</dbReference>
<dbReference type="PROSITE" id="PS51935">
    <property type="entry name" value="NLPC_P60"/>
    <property type="match status" value="1"/>
</dbReference>
<keyword evidence="3 9" id="KW-0378">Hydrolase</keyword>
<evidence type="ECO:0000256" key="2">
    <source>
        <dbReference type="ARBA" id="ARBA00022670"/>
    </source>
</evidence>
<keyword evidence="7" id="KW-0732">Signal</keyword>
<organism evidence="9 10">
    <name type="scientific">Embleya hyalina</name>
    <dbReference type="NCBI Taxonomy" id="516124"/>
    <lineage>
        <taxon>Bacteria</taxon>
        <taxon>Bacillati</taxon>
        <taxon>Actinomycetota</taxon>
        <taxon>Actinomycetes</taxon>
        <taxon>Kitasatosporales</taxon>
        <taxon>Streptomycetaceae</taxon>
        <taxon>Embleya</taxon>
    </lineage>
</organism>
<evidence type="ECO:0000256" key="7">
    <source>
        <dbReference type="SAM" id="SignalP"/>
    </source>
</evidence>
<accession>A0A401YRK5</accession>
<dbReference type="GO" id="GO:0008234">
    <property type="term" value="F:cysteine-type peptidase activity"/>
    <property type="evidence" value="ECO:0007669"/>
    <property type="project" value="UniProtKB-KW"/>
</dbReference>